<dbReference type="InterPro" id="IPR027417">
    <property type="entry name" value="P-loop_NTPase"/>
</dbReference>
<reference evidence="5" key="1">
    <citation type="submission" date="2021-01" db="EMBL/GenBank/DDBJ databases">
        <title>Whole genome shotgun sequence of Virgisporangium aurantiacum NBRC 16421.</title>
        <authorList>
            <person name="Komaki H."/>
            <person name="Tamura T."/>
        </authorList>
    </citation>
    <scope>NUCLEOTIDE SEQUENCE</scope>
    <source>
        <strain evidence="5">NBRC 16421</strain>
    </source>
</reference>
<comment type="similarity">
    <text evidence="1">Belongs to the guanylate kinase family.</text>
</comment>
<keyword evidence="3" id="KW-0418">Kinase</keyword>
<dbReference type="PANTHER" id="PTHR23117">
    <property type="entry name" value="GUANYLATE KINASE-RELATED"/>
    <property type="match status" value="1"/>
</dbReference>
<evidence type="ECO:0000313" key="6">
    <source>
        <dbReference type="Proteomes" id="UP000612585"/>
    </source>
</evidence>
<dbReference type="GO" id="GO:0005829">
    <property type="term" value="C:cytosol"/>
    <property type="evidence" value="ECO:0007669"/>
    <property type="project" value="TreeGrafter"/>
</dbReference>
<keyword evidence="2" id="KW-0808">Transferase</keyword>
<evidence type="ECO:0000256" key="2">
    <source>
        <dbReference type="ARBA" id="ARBA00022679"/>
    </source>
</evidence>
<dbReference type="AlphaFoldDB" id="A0A8J3ZIM0"/>
<dbReference type="Gene3D" id="3.40.50.300">
    <property type="entry name" value="P-loop containing nucleotide triphosphate hydrolases"/>
    <property type="match status" value="1"/>
</dbReference>
<dbReference type="PANTHER" id="PTHR23117:SF13">
    <property type="entry name" value="GUANYLATE KINASE"/>
    <property type="match status" value="1"/>
</dbReference>
<evidence type="ECO:0000256" key="1">
    <source>
        <dbReference type="ARBA" id="ARBA00005790"/>
    </source>
</evidence>
<dbReference type="Pfam" id="PF00625">
    <property type="entry name" value="Guanylate_kin"/>
    <property type="match status" value="1"/>
</dbReference>
<dbReference type="PROSITE" id="PS50052">
    <property type="entry name" value="GUANYLATE_KINASE_2"/>
    <property type="match status" value="1"/>
</dbReference>
<name>A0A8J3ZIM0_9ACTN</name>
<gene>
    <name evidence="5" type="ORF">Vau01_097270</name>
</gene>
<proteinExistence type="inferred from homology"/>
<protein>
    <recommendedName>
        <fullName evidence="4">Guanylate kinase-like domain-containing protein</fullName>
    </recommendedName>
</protein>
<dbReference type="GO" id="GO:0004385">
    <property type="term" value="F:GMP kinase activity"/>
    <property type="evidence" value="ECO:0007669"/>
    <property type="project" value="TreeGrafter"/>
</dbReference>
<dbReference type="SMART" id="SM00072">
    <property type="entry name" value="GuKc"/>
    <property type="match status" value="1"/>
</dbReference>
<comment type="caution">
    <text evidence="5">The sequence shown here is derived from an EMBL/GenBank/DDBJ whole genome shotgun (WGS) entry which is preliminary data.</text>
</comment>
<organism evidence="5 6">
    <name type="scientific">Virgisporangium aurantiacum</name>
    <dbReference type="NCBI Taxonomy" id="175570"/>
    <lineage>
        <taxon>Bacteria</taxon>
        <taxon>Bacillati</taxon>
        <taxon>Actinomycetota</taxon>
        <taxon>Actinomycetes</taxon>
        <taxon>Micromonosporales</taxon>
        <taxon>Micromonosporaceae</taxon>
        <taxon>Virgisporangium</taxon>
    </lineage>
</organism>
<evidence type="ECO:0000313" key="5">
    <source>
        <dbReference type="EMBL" id="GIJ62211.1"/>
    </source>
</evidence>
<dbReference type="InterPro" id="IPR008145">
    <property type="entry name" value="GK/Ca_channel_bsu"/>
</dbReference>
<dbReference type="EMBL" id="BOPG01000076">
    <property type="protein sequence ID" value="GIJ62211.1"/>
    <property type="molecule type" value="Genomic_DNA"/>
</dbReference>
<dbReference type="Proteomes" id="UP000612585">
    <property type="component" value="Unassembled WGS sequence"/>
</dbReference>
<evidence type="ECO:0000259" key="4">
    <source>
        <dbReference type="PROSITE" id="PS50052"/>
    </source>
</evidence>
<evidence type="ECO:0000256" key="3">
    <source>
        <dbReference type="ARBA" id="ARBA00022777"/>
    </source>
</evidence>
<dbReference type="InterPro" id="IPR008144">
    <property type="entry name" value="Guanylate_kin-like_dom"/>
</dbReference>
<sequence>MWSNGVDDDRTVGYVITGTRGSGKTTVAQMLTRGSGSIGRVPSVTTRPPRPDDRRDTYFHLAEHEFDALAADGRLILVGTYGAARYGIVADSIDAELRAGRRPLLTVSPDAAAALVAGARPVRWRGAFLDARDDLLDGRLRAAGRAARAQDRRQRVADRAFAGPPLTVVRNDGPLSDAVRRVRRLFDLADAGSSPGQLH</sequence>
<feature type="domain" description="Guanylate kinase-like" evidence="4">
    <location>
        <begin position="11"/>
        <end position="187"/>
    </location>
</feature>
<keyword evidence="6" id="KW-1185">Reference proteome</keyword>
<dbReference type="SUPFAM" id="SSF52540">
    <property type="entry name" value="P-loop containing nucleoside triphosphate hydrolases"/>
    <property type="match status" value="1"/>
</dbReference>
<accession>A0A8J3ZIM0</accession>